<comment type="caution">
    <text evidence="1">The sequence shown here is derived from an EMBL/GenBank/DDBJ whole genome shotgun (WGS) entry which is preliminary data.</text>
</comment>
<sequence>MKKFAYILAFLFISFLFTPSVIALIDRNVDISIAYNVNEEESSSKNQISFEYNIEEMVSNYESIHFLQIRKTDGHYYKENVYDVCLTVSSPPPKLA</sequence>
<dbReference type="AlphaFoldDB" id="A0A2T6AM82"/>
<name>A0A2T6AM82_9FLAO</name>
<dbReference type="Proteomes" id="UP000244174">
    <property type="component" value="Unassembled WGS sequence"/>
</dbReference>
<proteinExistence type="predicted"/>
<evidence type="ECO:0000313" key="1">
    <source>
        <dbReference type="EMBL" id="PTX44915.1"/>
    </source>
</evidence>
<organism evidence="1 2">
    <name type="scientific">Christiangramia gaetbulicola</name>
    <dbReference type="NCBI Taxonomy" id="703340"/>
    <lineage>
        <taxon>Bacteria</taxon>
        <taxon>Pseudomonadati</taxon>
        <taxon>Bacteroidota</taxon>
        <taxon>Flavobacteriia</taxon>
        <taxon>Flavobacteriales</taxon>
        <taxon>Flavobacteriaceae</taxon>
        <taxon>Christiangramia</taxon>
    </lineage>
</organism>
<accession>A0A2T6AM82</accession>
<protein>
    <submittedName>
        <fullName evidence="1">Uncharacterized protein</fullName>
    </submittedName>
</protein>
<gene>
    <name evidence="1" type="ORF">C8P64_0899</name>
</gene>
<reference evidence="1 2" key="1">
    <citation type="submission" date="2018-04" db="EMBL/GenBank/DDBJ databases">
        <title>Genomic Encyclopedia of Archaeal and Bacterial Type Strains, Phase II (KMG-II): from individual species to whole genera.</title>
        <authorList>
            <person name="Goeker M."/>
        </authorList>
    </citation>
    <scope>NUCLEOTIDE SEQUENCE [LARGE SCALE GENOMIC DNA]</scope>
    <source>
        <strain evidence="1 2">DSM 23082</strain>
    </source>
</reference>
<evidence type="ECO:0000313" key="2">
    <source>
        <dbReference type="Proteomes" id="UP000244174"/>
    </source>
</evidence>
<keyword evidence="2" id="KW-1185">Reference proteome</keyword>
<dbReference type="EMBL" id="QBKQ01000001">
    <property type="protein sequence ID" value="PTX44915.1"/>
    <property type="molecule type" value="Genomic_DNA"/>
</dbReference>